<accession>A0A6M8SYG3</accession>
<evidence type="ECO:0000256" key="9">
    <source>
        <dbReference type="HAMAP-Rule" id="MF_00060"/>
    </source>
</evidence>
<dbReference type="InterPro" id="IPR036523">
    <property type="entry name" value="SurE-like_sf"/>
</dbReference>
<keyword evidence="5 9" id="KW-0963">Cytoplasm</keyword>
<evidence type="ECO:0000259" key="10">
    <source>
        <dbReference type="Pfam" id="PF01975"/>
    </source>
</evidence>
<dbReference type="InterPro" id="IPR030048">
    <property type="entry name" value="SurE"/>
</dbReference>
<dbReference type="NCBIfam" id="NF001490">
    <property type="entry name" value="PRK00346.1-4"/>
    <property type="match status" value="1"/>
</dbReference>
<evidence type="ECO:0000256" key="4">
    <source>
        <dbReference type="ARBA" id="ARBA00011062"/>
    </source>
</evidence>
<dbReference type="InterPro" id="IPR002828">
    <property type="entry name" value="SurE-like_Pase/nucleotidase"/>
</dbReference>
<dbReference type="Gene3D" id="3.40.1210.10">
    <property type="entry name" value="Survival protein SurE-like phosphatase/nucleotidase"/>
    <property type="match status" value="1"/>
</dbReference>
<feature type="binding site" evidence="9">
    <location>
        <position position="39"/>
    </location>
    <ligand>
        <name>a divalent metal cation</name>
        <dbReference type="ChEBI" id="CHEBI:60240"/>
    </ligand>
</feature>
<comment type="function">
    <text evidence="9">Nucleotidase that shows phosphatase activity on nucleoside 5'-monophosphates.</text>
</comment>
<feature type="binding site" evidence="9">
    <location>
        <position position="9"/>
    </location>
    <ligand>
        <name>a divalent metal cation</name>
        <dbReference type="ChEBI" id="CHEBI:60240"/>
    </ligand>
</feature>
<evidence type="ECO:0000313" key="12">
    <source>
        <dbReference type="Proteomes" id="UP000504844"/>
    </source>
</evidence>
<dbReference type="KEGG" id="dee:HQN60_13525"/>
<evidence type="ECO:0000256" key="2">
    <source>
        <dbReference type="ARBA" id="ARBA00001946"/>
    </source>
</evidence>
<comment type="catalytic activity">
    <reaction evidence="1 9">
        <text>a ribonucleoside 5'-phosphate + H2O = a ribonucleoside + phosphate</text>
        <dbReference type="Rhea" id="RHEA:12484"/>
        <dbReference type="ChEBI" id="CHEBI:15377"/>
        <dbReference type="ChEBI" id="CHEBI:18254"/>
        <dbReference type="ChEBI" id="CHEBI:43474"/>
        <dbReference type="ChEBI" id="CHEBI:58043"/>
        <dbReference type="EC" id="3.1.3.5"/>
    </reaction>
</comment>
<keyword evidence="12" id="KW-1185">Reference proteome</keyword>
<keyword evidence="7 9" id="KW-0547">Nucleotide-binding</keyword>
<dbReference type="GO" id="GO:0008254">
    <property type="term" value="F:3'-nucleotidase activity"/>
    <property type="evidence" value="ECO:0007669"/>
    <property type="project" value="TreeGrafter"/>
</dbReference>
<feature type="binding site" evidence="9">
    <location>
        <position position="8"/>
    </location>
    <ligand>
        <name>a divalent metal cation</name>
        <dbReference type="ChEBI" id="CHEBI:60240"/>
    </ligand>
</feature>
<dbReference type="Pfam" id="PF01975">
    <property type="entry name" value="SurE"/>
    <property type="match status" value="1"/>
</dbReference>
<protein>
    <recommendedName>
        <fullName evidence="9">5'-nucleotidase SurE</fullName>
        <ecNumber evidence="9">3.1.3.5</ecNumber>
    </recommendedName>
    <alternativeName>
        <fullName evidence="9">Nucleoside 5'-monophosphate phosphohydrolase</fullName>
    </alternativeName>
</protein>
<evidence type="ECO:0000313" key="11">
    <source>
        <dbReference type="EMBL" id="QKJ67649.1"/>
    </source>
</evidence>
<dbReference type="SUPFAM" id="SSF64167">
    <property type="entry name" value="SurE-like"/>
    <property type="match status" value="1"/>
</dbReference>
<dbReference type="FunFam" id="3.40.1210.10:FF:000001">
    <property type="entry name" value="5'/3'-nucleotidase SurE"/>
    <property type="match status" value="1"/>
</dbReference>
<evidence type="ECO:0000256" key="6">
    <source>
        <dbReference type="ARBA" id="ARBA00022723"/>
    </source>
</evidence>
<dbReference type="AlphaFoldDB" id="A0A6M8SYG3"/>
<evidence type="ECO:0000256" key="5">
    <source>
        <dbReference type="ARBA" id="ARBA00022490"/>
    </source>
</evidence>
<dbReference type="GO" id="GO:0005737">
    <property type="term" value="C:cytoplasm"/>
    <property type="evidence" value="ECO:0007669"/>
    <property type="project" value="UniProtKB-SubCell"/>
</dbReference>
<dbReference type="GO" id="GO:0008253">
    <property type="term" value="F:5'-nucleotidase activity"/>
    <property type="evidence" value="ECO:0007669"/>
    <property type="project" value="UniProtKB-UniRule"/>
</dbReference>
<comment type="cofactor">
    <cofactor evidence="2">
        <name>Mg(2+)</name>
        <dbReference type="ChEBI" id="CHEBI:18420"/>
    </cofactor>
</comment>
<gene>
    <name evidence="9 11" type="primary">surE</name>
    <name evidence="11" type="ORF">HQN60_13525</name>
</gene>
<reference evidence="11 12" key="1">
    <citation type="submission" date="2020-05" db="EMBL/GenBank/DDBJ databases">
        <title>Complete genome sequence of Deefgea sp. D17.</title>
        <authorList>
            <person name="Bae J.-W."/>
            <person name="Han J.E."/>
        </authorList>
    </citation>
    <scope>NUCLEOTIDE SEQUENCE [LARGE SCALE GENOMIC DNA]</scope>
    <source>
        <strain evidence="11 12">D17</strain>
    </source>
</reference>
<comment type="subcellular location">
    <subcellularLocation>
        <location evidence="3 9">Cytoplasm</location>
    </subcellularLocation>
</comment>
<keyword evidence="6 9" id="KW-0479">Metal-binding</keyword>
<comment type="similarity">
    <text evidence="4 9">Belongs to the SurE nucleotidase family.</text>
</comment>
<feature type="domain" description="Survival protein SurE-like phosphatase/nucleotidase" evidence="10">
    <location>
        <begin position="4"/>
        <end position="182"/>
    </location>
</feature>
<proteinExistence type="inferred from homology"/>
<evidence type="ECO:0000256" key="3">
    <source>
        <dbReference type="ARBA" id="ARBA00004496"/>
    </source>
</evidence>
<comment type="cofactor">
    <cofactor evidence="9">
        <name>a divalent metal cation</name>
        <dbReference type="ChEBI" id="CHEBI:60240"/>
    </cofactor>
    <text evidence="9">Binds 1 divalent metal cation per subunit.</text>
</comment>
<dbReference type="PANTHER" id="PTHR30457">
    <property type="entry name" value="5'-NUCLEOTIDASE SURE"/>
    <property type="match status" value="1"/>
</dbReference>
<dbReference type="PANTHER" id="PTHR30457:SF12">
    <property type="entry name" value="5'_3'-NUCLEOTIDASE SURE"/>
    <property type="match status" value="1"/>
</dbReference>
<dbReference type="GO" id="GO:0046872">
    <property type="term" value="F:metal ion binding"/>
    <property type="evidence" value="ECO:0007669"/>
    <property type="project" value="UniProtKB-UniRule"/>
</dbReference>
<name>A0A6M8SYG3_9NEIS</name>
<dbReference type="GO" id="GO:0004309">
    <property type="term" value="F:exopolyphosphatase activity"/>
    <property type="evidence" value="ECO:0007669"/>
    <property type="project" value="TreeGrafter"/>
</dbReference>
<organism evidence="11 12">
    <name type="scientific">Deefgea piscis</name>
    <dbReference type="NCBI Taxonomy" id="2739061"/>
    <lineage>
        <taxon>Bacteria</taxon>
        <taxon>Pseudomonadati</taxon>
        <taxon>Pseudomonadota</taxon>
        <taxon>Betaproteobacteria</taxon>
        <taxon>Neisseriales</taxon>
        <taxon>Chitinibacteraceae</taxon>
        <taxon>Deefgea</taxon>
    </lineage>
</organism>
<keyword evidence="8 9" id="KW-0378">Hydrolase</keyword>
<evidence type="ECO:0000256" key="8">
    <source>
        <dbReference type="ARBA" id="ARBA00022801"/>
    </source>
</evidence>
<evidence type="ECO:0000256" key="7">
    <source>
        <dbReference type="ARBA" id="ARBA00022741"/>
    </source>
</evidence>
<sequence length="247" mass="26259">MRFLISNDDGYFSPGLAALAMSLGGLGDTFVCAPERDRSGSSNSLTLDRPLSVNQSASGFFYVNGTPTDCVHLAATGLMPDLPDMVVAGINHGPNMGDDTIYSGTVAAATEGFLLGIPAIAISLASHNPVHFETAAQVANDLVQRFIRNPFRGAVLLNVNVPDIAYESLSGTKITRLGRRHKSAPVIRDENPRGEPIWWVGPIGKVADASSGTDFDAIANGYVSITPLSIDLTAHQQIDFMTQWVNS</sequence>
<dbReference type="GO" id="GO:0000166">
    <property type="term" value="F:nucleotide binding"/>
    <property type="evidence" value="ECO:0007669"/>
    <property type="project" value="UniProtKB-KW"/>
</dbReference>
<dbReference type="EMBL" id="CP054143">
    <property type="protein sequence ID" value="QKJ67649.1"/>
    <property type="molecule type" value="Genomic_DNA"/>
</dbReference>
<dbReference type="NCBIfam" id="TIGR00087">
    <property type="entry name" value="surE"/>
    <property type="match status" value="1"/>
</dbReference>
<dbReference type="RefSeq" id="WP_173534150.1">
    <property type="nucleotide sequence ID" value="NZ_CP054143.1"/>
</dbReference>
<dbReference type="EC" id="3.1.3.5" evidence="9"/>
<dbReference type="Proteomes" id="UP000504844">
    <property type="component" value="Chromosome"/>
</dbReference>
<feature type="binding site" evidence="9">
    <location>
        <position position="91"/>
    </location>
    <ligand>
        <name>a divalent metal cation</name>
        <dbReference type="ChEBI" id="CHEBI:60240"/>
    </ligand>
</feature>
<evidence type="ECO:0000256" key="1">
    <source>
        <dbReference type="ARBA" id="ARBA00000815"/>
    </source>
</evidence>
<dbReference type="NCBIfam" id="NF001489">
    <property type="entry name" value="PRK00346.1-3"/>
    <property type="match status" value="1"/>
</dbReference>
<dbReference type="HAMAP" id="MF_00060">
    <property type="entry name" value="SurE"/>
    <property type="match status" value="1"/>
</dbReference>